<feature type="compositionally biased region" description="Basic and acidic residues" evidence="8">
    <location>
        <begin position="10"/>
        <end position="24"/>
    </location>
</feature>
<keyword evidence="5" id="KW-0010">Activator</keyword>
<dbReference type="STRING" id="15368.A0A0Q3GVI5"/>
<reference evidence="12" key="2">
    <citation type="submission" date="2017-06" db="EMBL/GenBank/DDBJ databases">
        <title>WGS assembly of Brachypodium distachyon.</title>
        <authorList>
            <consortium name="The International Brachypodium Initiative"/>
            <person name="Lucas S."/>
            <person name="Harmon-Smith M."/>
            <person name="Lail K."/>
            <person name="Tice H."/>
            <person name="Grimwood J."/>
            <person name="Bruce D."/>
            <person name="Barry K."/>
            <person name="Shu S."/>
            <person name="Lindquist E."/>
            <person name="Wang M."/>
            <person name="Pitluck S."/>
            <person name="Vogel J.P."/>
            <person name="Garvin D.F."/>
            <person name="Mockler T.C."/>
            <person name="Schmutz J."/>
            <person name="Rokhsar D."/>
            <person name="Bevan M.W."/>
        </authorList>
    </citation>
    <scope>NUCLEOTIDE SEQUENCE</scope>
    <source>
        <strain evidence="12">Bd21</strain>
    </source>
</reference>
<evidence type="ECO:0000313" key="13">
    <source>
        <dbReference type="EnsemblPlants" id="KQJ85034"/>
    </source>
</evidence>
<sequence length="525" mass="60102">MSLSRPRRKNREEDRDGESGEDQRGPPPAKRLRPCRRCCQENKDLYGSQIEILTNKMECVSKGFETLQKEMQGFHQLMRERFNTLISSMERTGEHVQQNSNIRTSSDHTEITTYRMKFENRCCNDKYSRHDITADDGNQIKVAIYDRDNGIVTHGPLSCMQVKIVVLDGEFNNANKKRNRDYFRRKIVSGRTGKPSLFSENIYLRLENGVADLHGVKFQDNSSWLPSKKFKLGVMVDDDSIPEDIQQGISDSFAVKDGRGYAAKKDPSPSLSDPVYKLKEIAENGKRRKLLEQKGIETVQNFLWSYNKDKNNLRKDCGNISDHDWDVIVVHAQSCNQEHIQHSYYIQEGNATVLFNSLYCITGADFGGIYTSYENFNKAQKDLVKKYWTTAYDNLEVVQYEDQSASTEHEVIHGDKNSCNLRGSCSTVPTSSLSTWFPDEPSQQGKVLDSDPPHASPCTHQRWVKIVTTLTTLHFWKNMGIFSVSFEHPVWSPSYAACQAALCMVTFILGHPRLPFGERVIIFQK</sequence>
<evidence type="ECO:0000256" key="1">
    <source>
        <dbReference type="ARBA" id="ARBA00004123"/>
    </source>
</evidence>
<evidence type="ECO:0000256" key="6">
    <source>
        <dbReference type="ARBA" id="ARBA00023163"/>
    </source>
</evidence>
<dbReference type="Gramene" id="KQJ85034">
    <property type="protein sequence ID" value="KQJ85034"/>
    <property type="gene ID" value="BRADI_5g24460v3"/>
</dbReference>
<feature type="domain" description="Calmodulin binding protein C-terminal" evidence="11">
    <location>
        <begin position="342"/>
        <end position="399"/>
    </location>
</feature>
<keyword evidence="6" id="KW-0804">Transcription</keyword>
<evidence type="ECO:0000256" key="7">
    <source>
        <dbReference type="ARBA" id="ARBA00023242"/>
    </source>
</evidence>
<feature type="region of interest" description="Disordered" evidence="8">
    <location>
        <begin position="1"/>
        <end position="33"/>
    </location>
</feature>
<reference evidence="13" key="3">
    <citation type="submission" date="2018-08" db="UniProtKB">
        <authorList>
            <consortium name="EnsemblPlants"/>
        </authorList>
    </citation>
    <scope>IDENTIFICATION</scope>
    <source>
        <strain evidence="13">cv. Bd21</strain>
    </source>
</reference>
<dbReference type="InterPro" id="IPR012416">
    <property type="entry name" value="CBP60"/>
</dbReference>
<dbReference type="OrthoDB" id="614047at2759"/>
<dbReference type="GO" id="GO:0005516">
    <property type="term" value="F:calmodulin binding"/>
    <property type="evidence" value="ECO:0007669"/>
    <property type="project" value="InterPro"/>
</dbReference>
<feature type="domain" description="Calmodulin binding protein-like N-terminal" evidence="9">
    <location>
        <begin position="114"/>
        <end position="257"/>
    </location>
</feature>
<comment type="subcellular location">
    <subcellularLocation>
        <location evidence="1">Nucleus</location>
    </subcellularLocation>
</comment>
<evidence type="ECO:0000313" key="14">
    <source>
        <dbReference type="Proteomes" id="UP000008810"/>
    </source>
</evidence>
<reference evidence="12 13" key="1">
    <citation type="journal article" date="2010" name="Nature">
        <title>Genome sequencing and analysis of the model grass Brachypodium distachyon.</title>
        <authorList>
            <consortium name="International Brachypodium Initiative"/>
        </authorList>
    </citation>
    <scope>NUCLEOTIDE SEQUENCE [LARGE SCALE GENOMIC DNA]</scope>
    <source>
        <strain evidence="12">Bd21</strain>
        <strain evidence="13">cv. Bd21</strain>
    </source>
</reference>
<dbReference type="PANTHER" id="PTHR31713">
    <property type="entry name" value="OS02G0177800 PROTEIN"/>
    <property type="match status" value="1"/>
</dbReference>
<dbReference type="GO" id="GO:0005634">
    <property type="term" value="C:nucleus"/>
    <property type="evidence" value="ECO:0000318"/>
    <property type="project" value="GO_Central"/>
</dbReference>
<name>A0A0Q3GVI5_BRADI</name>
<dbReference type="Pfam" id="PF20451">
    <property type="entry name" value="Calmod_bind_M"/>
    <property type="match status" value="1"/>
</dbReference>
<evidence type="ECO:0000313" key="12">
    <source>
        <dbReference type="EMBL" id="KQJ85034.1"/>
    </source>
</evidence>
<accession>A0A0Q3GVI5</accession>
<dbReference type="EMBL" id="CM000884">
    <property type="protein sequence ID" value="KQJ85034.1"/>
    <property type="molecule type" value="Genomic_DNA"/>
</dbReference>
<dbReference type="GO" id="GO:0003700">
    <property type="term" value="F:DNA-binding transcription factor activity"/>
    <property type="evidence" value="ECO:0000318"/>
    <property type="project" value="GO_Central"/>
</dbReference>
<comment type="similarity">
    <text evidence="2">Belongs to the plant ACBP60 protein family.</text>
</comment>
<dbReference type="InterPro" id="IPR046829">
    <property type="entry name" value="Calmod_bind_C"/>
</dbReference>
<evidence type="ECO:0000259" key="10">
    <source>
        <dbReference type="Pfam" id="PF20451"/>
    </source>
</evidence>
<dbReference type="InterPro" id="IPR046831">
    <property type="entry name" value="Calmodulin_bind_N"/>
</dbReference>
<proteinExistence type="inferred from homology"/>
<evidence type="ECO:0000256" key="3">
    <source>
        <dbReference type="ARBA" id="ARBA00023015"/>
    </source>
</evidence>
<dbReference type="PANTHER" id="PTHR31713:SF55">
    <property type="entry name" value="OS11G0663100 PROTEIN"/>
    <property type="match status" value="1"/>
</dbReference>
<dbReference type="Pfam" id="PF07887">
    <property type="entry name" value="Calmodulin_bind"/>
    <property type="match status" value="1"/>
</dbReference>
<dbReference type="GO" id="GO:0080142">
    <property type="term" value="P:regulation of salicylic acid biosynthetic process"/>
    <property type="evidence" value="ECO:0000318"/>
    <property type="project" value="GO_Central"/>
</dbReference>
<dbReference type="Pfam" id="PF20452">
    <property type="entry name" value="Calmod_bind_C"/>
    <property type="match status" value="1"/>
</dbReference>
<evidence type="ECO:0000256" key="8">
    <source>
        <dbReference type="SAM" id="MobiDB-lite"/>
    </source>
</evidence>
<dbReference type="GO" id="GO:0043565">
    <property type="term" value="F:sequence-specific DNA binding"/>
    <property type="evidence" value="ECO:0000318"/>
    <property type="project" value="GO_Central"/>
</dbReference>
<organism evidence="12">
    <name type="scientific">Brachypodium distachyon</name>
    <name type="common">Purple false brome</name>
    <name type="synonym">Trachynia distachya</name>
    <dbReference type="NCBI Taxonomy" id="15368"/>
    <lineage>
        <taxon>Eukaryota</taxon>
        <taxon>Viridiplantae</taxon>
        <taxon>Streptophyta</taxon>
        <taxon>Embryophyta</taxon>
        <taxon>Tracheophyta</taxon>
        <taxon>Spermatophyta</taxon>
        <taxon>Magnoliopsida</taxon>
        <taxon>Liliopsida</taxon>
        <taxon>Poales</taxon>
        <taxon>Poaceae</taxon>
        <taxon>BOP clade</taxon>
        <taxon>Pooideae</taxon>
        <taxon>Stipodae</taxon>
        <taxon>Brachypodieae</taxon>
        <taxon>Brachypodium</taxon>
    </lineage>
</organism>
<keyword evidence="3" id="KW-0805">Transcription regulation</keyword>
<dbReference type="Proteomes" id="UP000008810">
    <property type="component" value="Chromosome 5"/>
</dbReference>
<dbReference type="ExpressionAtlas" id="A0A0Q3GVI5">
    <property type="expression patterns" value="baseline and differential"/>
</dbReference>
<keyword evidence="4" id="KW-0238">DNA-binding</keyword>
<evidence type="ECO:0000259" key="11">
    <source>
        <dbReference type="Pfam" id="PF20452"/>
    </source>
</evidence>
<evidence type="ECO:0000256" key="5">
    <source>
        <dbReference type="ARBA" id="ARBA00023159"/>
    </source>
</evidence>
<dbReference type="InterPro" id="IPR046830">
    <property type="entry name" value="Calmod_bind_M"/>
</dbReference>
<evidence type="ECO:0000259" key="9">
    <source>
        <dbReference type="Pfam" id="PF07887"/>
    </source>
</evidence>
<evidence type="ECO:0000256" key="2">
    <source>
        <dbReference type="ARBA" id="ARBA00007214"/>
    </source>
</evidence>
<dbReference type="EnsemblPlants" id="KQJ85034">
    <property type="protein sequence ID" value="KQJ85034"/>
    <property type="gene ID" value="BRADI_5g24460v3"/>
</dbReference>
<feature type="domain" description="Calmodulin binding protein central" evidence="10">
    <location>
        <begin position="271"/>
        <end position="335"/>
    </location>
</feature>
<protein>
    <submittedName>
        <fullName evidence="12 13">Uncharacterized protein</fullName>
    </submittedName>
</protein>
<gene>
    <name evidence="13" type="primary">LOC100838743</name>
    <name evidence="12" type="ORF">BRADI_5g24460v3</name>
</gene>
<keyword evidence="14" id="KW-1185">Reference proteome</keyword>
<evidence type="ECO:0000256" key="4">
    <source>
        <dbReference type="ARBA" id="ARBA00023125"/>
    </source>
</evidence>
<keyword evidence="7" id="KW-0539">Nucleus</keyword>
<dbReference type="AlphaFoldDB" id="A0A0Q3GVI5"/>